<keyword evidence="4 7" id="KW-0479">Metal-binding</keyword>
<dbReference type="PANTHER" id="PTHR21485">
    <property type="entry name" value="HAD SUPERFAMILY MEMBERS CMAS AND KDSC"/>
    <property type="match status" value="1"/>
</dbReference>
<evidence type="ECO:0000256" key="2">
    <source>
        <dbReference type="ARBA" id="ARBA00005893"/>
    </source>
</evidence>
<dbReference type="FunFam" id="3.40.50.1000:FF:000029">
    <property type="entry name" value="3-deoxy-D-manno-octulosonate 8-phosphate phosphatase KdsC"/>
    <property type="match status" value="1"/>
</dbReference>
<dbReference type="SFLD" id="SFLDG01138">
    <property type="entry name" value="C1.6.2:_Deoxy-d-mannose-octulo"/>
    <property type="match status" value="1"/>
</dbReference>
<evidence type="ECO:0000256" key="7">
    <source>
        <dbReference type="PIRSR" id="PIRSR006118-2"/>
    </source>
</evidence>
<proteinExistence type="inferred from homology"/>
<dbReference type="PANTHER" id="PTHR21485:SF3">
    <property type="entry name" value="N-ACYLNEURAMINATE CYTIDYLYLTRANSFERASE"/>
    <property type="match status" value="1"/>
</dbReference>
<feature type="binding site" evidence="7">
    <location>
        <position position="23"/>
    </location>
    <ligand>
        <name>substrate</name>
    </ligand>
</feature>
<reference evidence="8 9" key="1">
    <citation type="submission" date="2020-02" db="EMBL/GenBank/DDBJ databases">
        <title>Genome analysis of Thermosulfuriphilus ammonigenes ST65T, an anaerobic thermophilic chemolithoautotrophic bacterium isolated from a deep-sea hydrothermal vent.</title>
        <authorList>
            <person name="Slobodkina G."/>
            <person name="Allioux M."/>
            <person name="Merkel A."/>
            <person name="Alain K."/>
            <person name="Jebbar M."/>
            <person name="Slobodkin A."/>
        </authorList>
    </citation>
    <scope>NUCLEOTIDE SEQUENCE [LARGE SCALE GENOMIC DNA]</scope>
    <source>
        <strain evidence="8 9">ST65</strain>
    </source>
</reference>
<dbReference type="SFLD" id="SFLDG01136">
    <property type="entry name" value="C1.6:_Phosphoserine_Phosphatas"/>
    <property type="match status" value="1"/>
</dbReference>
<feature type="binding site" evidence="7">
    <location>
        <position position="21"/>
    </location>
    <ligand>
        <name>Mg(2+)</name>
        <dbReference type="ChEBI" id="CHEBI:18420"/>
    </ligand>
</feature>
<evidence type="ECO:0000256" key="5">
    <source>
        <dbReference type="ARBA" id="ARBA00022801"/>
    </source>
</evidence>
<keyword evidence="9" id="KW-1185">Reference proteome</keyword>
<keyword evidence="5 8" id="KW-0378">Hydrolase</keyword>
<evidence type="ECO:0000256" key="3">
    <source>
        <dbReference type="ARBA" id="ARBA00011881"/>
    </source>
</evidence>
<dbReference type="Gene3D" id="3.40.50.1000">
    <property type="entry name" value="HAD superfamily/HAD-like"/>
    <property type="match status" value="1"/>
</dbReference>
<comment type="similarity">
    <text evidence="2">Belongs to the KdsC family.</text>
</comment>
<gene>
    <name evidence="8" type="ORF">G4V39_08240</name>
</gene>
<evidence type="ECO:0000256" key="6">
    <source>
        <dbReference type="ARBA" id="ARBA00022842"/>
    </source>
</evidence>
<evidence type="ECO:0000256" key="1">
    <source>
        <dbReference type="ARBA" id="ARBA00001946"/>
    </source>
</evidence>
<accession>A0A6G7PX42</accession>
<feature type="binding site" evidence="7">
    <location>
        <position position="114"/>
    </location>
    <ligand>
        <name>Mg(2+)</name>
        <dbReference type="ChEBI" id="CHEBI:18420"/>
    </ligand>
</feature>
<evidence type="ECO:0000313" key="8">
    <source>
        <dbReference type="EMBL" id="QIJ72259.1"/>
    </source>
</evidence>
<dbReference type="NCBIfam" id="TIGR01662">
    <property type="entry name" value="HAD-SF-IIIA"/>
    <property type="match status" value="1"/>
</dbReference>
<dbReference type="SUPFAM" id="SSF56784">
    <property type="entry name" value="HAD-like"/>
    <property type="match status" value="1"/>
</dbReference>
<name>A0A6G7PX42_9BACT</name>
<sequence length="184" mass="20423">MIFYPSEILKRAENVRLLLLDVDGVLTDGQIVVAADGSEIKSFCVHDGMGIKLLQMAGIEVAVLTSRISPPLAHRARELGIKTVIQGSLHKLELYLELLREKGLKDYQVAYMGDDWIDLPVLKRVGLAVSVPGAWPPVKEYVHYVTNLPGGHGAVREVCDLILKAQKKWEEILQCFLASELSCF</sequence>
<dbReference type="InterPro" id="IPR006549">
    <property type="entry name" value="HAD-SF_hydro_IIIA"/>
</dbReference>
<dbReference type="InterPro" id="IPR036412">
    <property type="entry name" value="HAD-like_sf"/>
</dbReference>
<dbReference type="PIRSF" id="PIRSF006118">
    <property type="entry name" value="KDO8-P_Ptase"/>
    <property type="match status" value="1"/>
</dbReference>
<dbReference type="Proteomes" id="UP000502179">
    <property type="component" value="Chromosome"/>
</dbReference>
<dbReference type="InterPro" id="IPR050793">
    <property type="entry name" value="CMP-NeuNAc_synthase"/>
</dbReference>
<keyword evidence="6 7" id="KW-0460">Magnesium</keyword>
<dbReference type="KEGG" id="tav:G4V39_08240"/>
<dbReference type="InterPro" id="IPR023214">
    <property type="entry name" value="HAD_sf"/>
</dbReference>
<dbReference type="SFLD" id="SFLDS00003">
    <property type="entry name" value="Haloacid_Dehalogenase"/>
    <property type="match status" value="1"/>
</dbReference>
<comment type="cofactor">
    <cofactor evidence="1 7">
        <name>Mg(2+)</name>
        <dbReference type="ChEBI" id="CHEBI:18420"/>
    </cofactor>
</comment>
<comment type="subunit">
    <text evidence="3">Homotetramer.</text>
</comment>
<dbReference type="NCBIfam" id="TIGR01670">
    <property type="entry name" value="KdsC-phosphatas"/>
    <property type="match status" value="1"/>
</dbReference>
<dbReference type="GO" id="GO:0008781">
    <property type="term" value="F:N-acylneuraminate cytidylyltransferase activity"/>
    <property type="evidence" value="ECO:0007669"/>
    <property type="project" value="TreeGrafter"/>
</dbReference>
<organism evidence="8 9">
    <name type="scientific">Thermosulfuriphilus ammonigenes</name>
    <dbReference type="NCBI Taxonomy" id="1936021"/>
    <lineage>
        <taxon>Bacteria</taxon>
        <taxon>Pseudomonadati</taxon>
        <taxon>Thermodesulfobacteriota</taxon>
        <taxon>Thermodesulfobacteria</taxon>
        <taxon>Thermodesulfobacteriales</taxon>
        <taxon>Thermodesulfobacteriaceae</taxon>
        <taxon>Thermosulfuriphilus</taxon>
    </lineage>
</organism>
<dbReference type="RefSeq" id="WP_166032477.1">
    <property type="nucleotide sequence ID" value="NZ_CP048877.1"/>
</dbReference>
<dbReference type="Pfam" id="PF08282">
    <property type="entry name" value="Hydrolase_3"/>
    <property type="match status" value="1"/>
</dbReference>
<protein>
    <submittedName>
        <fullName evidence="8">HAD-IIIA family hydrolase</fullName>
    </submittedName>
</protein>
<evidence type="ECO:0000256" key="4">
    <source>
        <dbReference type="ARBA" id="ARBA00022723"/>
    </source>
</evidence>
<dbReference type="EMBL" id="CP048877">
    <property type="protein sequence ID" value="QIJ72259.1"/>
    <property type="molecule type" value="Genomic_DNA"/>
</dbReference>
<dbReference type="InterPro" id="IPR010023">
    <property type="entry name" value="KdsC_fam"/>
</dbReference>
<evidence type="ECO:0000313" key="9">
    <source>
        <dbReference type="Proteomes" id="UP000502179"/>
    </source>
</evidence>
<dbReference type="GO" id="GO:0046872">
    <property type="term" value="F:metal ion binding"/>
    <property type="evidence" value="ECO:0007669"/>
    <property type="project" value="UniProtKB-KW"/>
</dbReference>
<dbReference type="GO" id="GO:0016788">
    <property type="term" value="F:hydrolase activity, acting on ester bonds"/>
    <property type="evidence" value="ECO:0007669"/>
    <property type="project" value="InterPro"/>
</dbReference>
<dbReference type="AlphaFoldDB" id="A0A6G7PX42"/>